<evidence type="ECO:0000256" key="1">
    <source>
        <dbReference type="SAM" id="Phobius"/>
    </source>
</evidence>
<reference evidence="2" key="1">
    <citation type="submission" date="2022-10" db="EMBL/GenBank/DDBJ databases">
        <title>Candidatus Kirkpatrella diaphorinas gen. nov., sp. nov., an uncultured endosymbiont identified in a population of Diaphorina citri from Hawaii.</title>
        <authorList>
            <person name="Henry E.M."/>
            <person name="Carlson C.R."/>
            <person name="Kuo Y.-W."/>
        </authorList>
    </citation>
    <scope>NUCLEOTIDE SEQUENCE</scope>
    <source>
        <strain evidence="2">CADCRV1</strain>
    </source>
</reference>
<sequence>MMHIGFDISAWAVLLLGIAVTQFRGPISVPVERLRHILSALLWVALAALILSLHPLTLRAFITLVLTALPGGMIAAFIRYAIMPSQR</sequence>
<keyword evidence="1" id="KW-0472">Membrane</keyword>
<dbReference type="EMBL" id="CP107052">
    <property type="protein sequence ID" value="UYH51584.1"/>
    <property type="molecule type" value="Genomic_DNA"/>
</dbReference>
<keyword evidence="3" id="KW-1185">Reference proteome</keyword>
<feature type="transmembrane region" description="Helical" evidence="1">
    <location>
        <begin position="37"/>
        <end position="54"/>
    </location>
</feature>
<feature type="transmembrane region" description="Helical" evidence="1">
    <location>
        <begin position="6"/>
        <end position="25"/>
    </location>
</feature>
<dbReference type="RefSeq" id="WP_319807177.1">
    <property type="nucleotide sequence ID" value="NZ_CP107052.1"/>
</dbReference>
<organism evidence="2 3">
    <name type="scientific">Candidatus Kirkpatrickella diaphorinae</name>
    <dbReference type="NCBI Taxonomy" id="2984322"/>
    <lineage>
        <taxon>Bacteria</taxon>
        <taxon>Pseudomonadati</taxon>
        <taxon>Pseudomonadota</taxon>
        <taxon>Alphaproteobacteria</taxon>
        <taxon>Acetobacterales</taxon>
        <taxon>Acetobacteraceae</taxon>
        <taxon>Candidatus Kirkpatrickella</taxon>
    </lineage>
</organism>
<keyword evidence="1" id="KW-0812">Transmembrane</keyword>
<evidence type="ECO:0000313" key="2">
    <source>
        <dbReference type="EMBL" id="UYH51584.1"/>
    </source>
</evidence>
<protein>
    <submittedName>
        <fullName evidence="2">Uncharacterized protein</fullName>
    </submittedName>
</protein>
<dbReference type="Proteomes" id="UP001163831">
    <property type="component" value="Chromosome"/>
</dbReference>
<feature type="transmembrane region" description="Helical" evidence="1">
    <location>
        <begin position="60"/>
        <end position="82"/>
    </location>
</feature>
<gene>
    <name evidence="2" type="ORF">N5W20_01515</name>
</gene>
<keyword evidence="1" id="KW-1133">Transmembrane helix</keyword>
<evidence type="ECO:0000313" key="3">
    <source>
        <dbReference type="Proteomes" id="UP001163831"/>
    </source>
</evidence>
<proteinExistence type="predicted"/>
<name>A0ABY6GJY7_9PROT</name>
<accession>A0ABY6GJY7</accession>